<proteinExistence type="predicted"/>
<sequence length="79" mass="8665">MRFLILLLLFVASPLLAQSLSSDYEPIGTMEMVIDGTPRTFHIATIPAKERSFAEIKEYAGQKMLTITGVSVNDKGGYA</sequence>
<keyword evidence="3" id="KW-1185">Reference proteome</keyword>
<feature type="signal peptide" evidence="1">
    <location>
        <begin position="1"/>
        <end position="17"/>
    </location>
</feature>
<feature type="non-terminal residue" evidence="2">
    <location>
        <position position="79"/>
    </location>
</feature>
<dbReference type="EMBL" id="FRCB01000004">
    <property type="protein sequence ID" value="SHL97754.1"/>
    <property type="molecule type" value="Genomic_DNA"/>
</dbReference>
<protein>
    <submittedName>
        <fullName evidence="2">Uncharacterized protein</fullName>
    </submittedName>
</protein>
<evidence type="ECO:0000313" key="3">
    <source>
        <dbReference type="Proteomes" id="UP000322545"/>
    </source>
</evidence>
<dbReference type="AlphaFoldDB" id="A0A1M7F0Z0"/>
<feature type="chain" id="PRO_5012161229" evidence="1">
    <location>
        <begin position="18"/>
        <end position="79"/>
    </location>
</feature>
<dbReference type="Proteomes" id="UP000322545">
    <property type="component" value="Unassembled WGS sequence"/>
</dbReference>
<accession>A0A1M7F0Z0</accession>
<dbReference type="RefSeq" id="WP_149779214.1">
    <property type="nucleotide sequence ID" value="NZ_FRCB01000004.1"/>
</dbReference>
<keyword evidence="1" id="KW-0732">Signal</keyword>
<name>A0A1M7F0Z0_9RHOB</name>
<organism evidence="2 3">
    <name type="scientific">Roseovarius litoreus</name>
    <dbReference type="NCBI Taxonomy" id="1155722"/>
    <lineage>
        <taxon>Bacteria</taxon>
        <taxon>Pseudomonadati</taxon>
        <taxon>Pseudomonadota</taxon>
        <taxon>Alphaproteobacteria</taxon>
        <taxon>Rhodobacterales</taxon>
        <taxon>Roseobacteraceae</taxon>
        <taxon>Roseovarius</taxon>
    </lineage>
</organism>
<reference evidence="2 3" key="1">
    <citation type="submission" date="2016-11" db="EMBL/GenBank/DDBJ databases">
        <authorList>
            <person name="Varghese N."/>
            <person name="Submissions S."/>
        </authorList>
    </citation>
    <scope>NUCLEOTIDE SEQUENCE [LARGE SCALE GENOMIC DNA]</scope>
    <source>
        <strain evidence="2 3">DSM 28249</strain>
    </source>
</reference>
<evidence type="ECO:0000256" key="1">
    <source>
        <dbReference type="SAM" id="SignalP"/>
    </source>
</evidence>
<gene>
    <name evidence="2" type="ORF">SAMN05443432_1041</name>
</gene>
<evidence type="ECO:0000313" key="2">
    <source>
        <dbReference type="EMBL" id="SHL97754.1"/>
    </source>
</evidence>